<evidence type="ECO:0000256" key="1">
    <source>
        <dbReference type="SAM" id="SignalP"/>
    </source>
</evidence>
<reference evidence="2 3" key="1">
    <citation type="submission" date="2017-09" db="EMBL/GenBank/DDBJ databases">
        <title>Large-scale bioinformatics analysis of Bacillus genomes uncovers conserved roles of natural products in bacterial physiology.</title>
        <authorList>
            <consortium name="Agbiome Team Llc"/>
            <person name="Bleich R.M."/>
            <person name="Grubbs K.J."/>
            <person name="Santa Maria K.C."/>
            <person name="Allen S.E."/>
            <person name="Farag S."/>
            <person name="Shank E.A."/>
            <person name="Bowers A."/>
        </authorList>
    </citation>
    <scope>NUCLEOTIDE SEQUENCE [LARGE SCALE GENOMIC DNA]</scope>
    <source>
        <strain evidence="2 3">AFS053130</strain>
    </source>
</reference>
<gene>
    <name evidence="2" type="ORF">CN958_01620</name>
</gene>
<dbReference type="AlphaFoldDB" id="A0A2B9EEU2"/>
<organism evidence="2 3">
    <name type="scientific">Bacillus cereus</name>
    <dbReference type="NCBI Taxonomy" id="1396"/>
    <lineage>
        <taxon>Bacteria</taxon>
        <taxon>Bacillati</taxon>
        <taxon>Bacillota</taxon>
        <taxon>Bacilli</taxon>
        <taxon>Bacillales</taxon>
        <taxon>Bacillaceae</taxon>
        <taxon>Bacillus</taxon>
        <taxon>Bacillus cereus group</taxon>
    </lineage>
</organism>
<evidence type="ECO:0008006" key="4">
    <source>
        <dbReference type="Google" id="ProtNLM"/>
    </source>
</evidence>
<name>A0A2B9EEU2_BACCE</name>
<keyword evidence="1" id="KW-0732">Signal</keyword>
<feature type="chain" id="PRO_5012112173" description="Lipoprotein" evidence="1">
    <location>
        <begin position="25"/>
        <end position="151"/>
    </location>
</feature>
<comment type="caution">
    <text evidence="2">The sequence shown here is derived from an EMBL/GenBank/DDBJ whole genome shotgun (WGS) entry which is preliminary data.</text>
</comment>
<dbReference type="Proteomes" id="UP000222054">
    <property type="component" value="Unassembled WGS sequence"/>
</dbReference>
<dbReference type="RefSeq" id="WP_098775595.1">
    <property type="nucleotide sequence ID" value="NZ_NUHO01000009.1"/>
</dbReference>
<protein>
    <recommendedName>
        <fullName evidence="4">Lipoprotein</fullName>
    </recommendedName>
</protein>
<evidence type="ECO:0000313" key="2">
    <source>
        <dbReference type="EMBL" id="PGM97879.1"/>
    </source>
</evidence>
<proteinExistence type="predicted"/>
<evidence type="ECO:0000313" key="3">
    <source>
        <dbReference type="Proteomes" id="UP000222054"/>
    </source>
</evidence>
<feature type="signal peptide" evidence="1">
    <location>
        <begin position="1"/>
        <end position="24"/>
    </location>
</feature>
<sequence length="151" mass="17491">MKLQKVIVTLLCSILFLVACSSLSKEDYLNGAAKESSNADGDLEKIDDNKLSIDEKKKYIENRVSILEETKNLSAPSEFKEVHKEYVKILDLEIKALEKAKGNLSSKTSILEVFSEEERMKYYSYHDSFQDLLDEKEREIFLKKRMELVDK</sequence>
<dbReference type="EMBL" id="NUHO01000009">
    <property type="protein sequence ID" value="PGM97879.1"/>
    <property type="molecule type" value="Genomic_DNA"/>
</dbReference>
<dbReference type="PROSITE" id="PS51257">
    <property type="entry name" value="PROKAR_LIPOPROTEIN"/>
    <property type="match status" value="1"/>
</dbReference>
<accession>A0A2B9EEU2</accession>